<evidence type="ECO:0000256" key="1">
    <source>
        <dbReference type="SAM" id="MobiDB-lite"/>
    </source>
</evidence>
<dbReference type="Proteomes" id="UP001166947">
    <property type="component" value="Unassembled WGS sequence"/>
</dbReference>
<feature type="region of interest" description="Disordered" evidence="1">
    <location>
        <begin position="65"/>
        <end position="95"/>
    </location>
</feature>
<evidence type="ECO:0000313" key="2">
    <source>
        <dbReference type="EMBL" id="MCS4534687.1"/>
    </source>
</evidence>
<reference evidence="2" key="2">
    <citation type="journal article" date="2023" name="Curr. Microbiol.">
        <title>Neisseria montereyensis sp. nov., Isolated from Oropharynx of California Sea Lion (Zalophus californianus): Genomic, Phylogenetic, and Phenotypic Study.</title>
        <authorList>
            <person name="Volokhov D.V."/>
            <person name="Zagorodnyaya T.A."/>
            <person name="Furtak V.A."/>
            <person name="Nattanmai G."/>
            <person name="Randall L."/>
            <person name="Jose S."/>
            <person name="Gao Y."/>
            <person name="Gulland F.M."/>
            <person name="Eisenberg T."/>
            <person name="Delmonte P."/>
            <person name="Blom J."/>
            <person name="Mitchell K.K."/>
        </authorList>
    </citation>
    <scope>NUCLEOTIDE SEQUENCE</scope>
    <source>
        <strain evidence="2">CSL10203-ORH2</strain>
    </source>
</reference>
<name>A0ABT2FEQ0_9NEIS</name>
<dbReference type="RefSeq" id="WP_259292444.1">
    <property type="nucleotide sequence ID" value="NZ_JANUXW010000013.1"/>
</dbReference>
<feature type="compositionally biased region" description="Basic and acidic residues" evidence="1">
    <location>
        <begin position="75"/>
        <end position="95"/>
    </location>
</feature>
<accession>A0ABT2FEQ0</accession>
<comment type="caution">
    <text evidence="2">The sequence shown here is derived from an EMBL/GenBank/DDBJ whole genome shotgun (WGS) entry which is preliminary data.</text>
</comment>
<protein>
    <submittedName>
        <fullName evidence="2">Uncharacterized protein</fullName>
    </submittedName>
</protein>
<sequence length="305" mass="36746">MADKNELEKPFKDQFIVRGFFYKNSSGVKFRRYLEIIRKEFYEEFYDEKNDKFKDDFKKEDNDLNVIMMNPGGGRPKDKDIDKDKDKYKDRSNELPEPKEMEFVTAIPDDTQYQIMRVMNQCEPKLNYAKVINLSDFMNSKSTDFIHFYFNNFSNNNELDKIKERLVKKYKEDKEYKEKVKEIQQYLNKNGLDNKENKIYSIFLDDPKKFLKEYLNPDEVFILAWGVDDKLLEIRKLAYERIYEVFGNKIKVVGLESKDNKDNYAFYHPLPQSNPKSIILWPYKITDKIKKKQYLKPIPETKNNT</sequence>
<evidence type="ECO:0000313" key="3">
    <source>
        <dbReference type="Proteomes" id="UP001166947"/>
    </source>
</evidence>
<keyword evidence="3" id="KW-1185">Reference proteome</keyword>
<dbReference type="EMBL" id="JANUXW010000013">
    <property type="protein sequence ID" value="MCS4534687.1"/>
    <property type="molecule type" value="Genomic_DNA"/>
</dbReference>
<organism evidence="2 3">
    <name type="scientific">Neisseria montereyensis</name>
    <dbReference type="NCBI Taxonomy" id="2973938"/>
    <lineage>
        <taxon>Bacteria</taxon>
        <taxon>Pseudomonadati</taxon>
        <taxon>Pseudomonadota</taxon>
        <taxon>Betaproteobacteria</taxon>
        <taxon>Neisseriales</taxon>
        <taxon>Neisseriaceae</taxon>
        <taxon>Neisseria</taxon>
    </lineage>
</organism>
<proteinExistence type="predicted"/>
<gene>
    <name evidence="2" type="ORF">NXS09_10345</name>
</gene>
<reference evidence="2" key="1">
    <citation type="submission" date="2022-08" db="EMBL/GenBank/DDBJ databases">
        <authorList>
            <person name="Volokhov D.V."/>
            <person name="Furtak V.A."/>
            <person name="Zagorodnyaya T.A."/>
        </authorList>
    </citation>
    <scope>NUCLEOTIDE SEQUENCE</scope>
    <source>
        <strain evidence="2">CSL10203-ORH2</strain>
    </source>
</reference>